<feature type="compositionally biased region" description="Pro residues" evidence="1">
    <location>
        <begin position="177"/>
        <end position="196"/>
    </location>
</feature>
<evidence type="ECO:0000313" key="2">
    <source>
        <dbReference type="EMBL" id="CAH2056534.1"/>
    </source>
</evidence>
<feature type="compositionally biased region" description="Basic and acidic residues" evidence="1">
    <location>
        <begin position="313"/>
        <end position="352"/>
    </location>
</feature>
<evidence type="ECO:0000256" key="1">
    <source>
        <dbReference type="SAM" id="MobiDB-lite"/>
    </source>
</evidence>
<keyword evidence="3" id="KW-1185">Reference proteome</keyword>
<feature type="non-terminal residue" evidence="2">
    <location>
        <position position="1"/>
    </location>
</feature>
<organism evidence="2 3">
    <name type="scientific">Iphiclides podalirius</name>
    <name type="common">scarce swallowtail</name>
    <dbReference type="NCBI Taxonomy" id="110791"/>
    <lineage>
        <taxon>Eukaryota</taxon>
        <taxon>Metazoa</taxon>
        <taxon>Ecdysozoa</taxon>
        <taxon>Arthropoda</taxon>
        <taxon>Hexapoda</taxon>
        <taxon>Insecta</taxon>
        <taxon>Pterygota</taxon>
        <taxon>Neoptera</taxon>
        <taxon>Endopterygota</taxon>
        <taxon>Lepidoptera</taxon>
        <taxon>Glossata</taxon>
        <taxon>Ditrysia</taxon>
        <taxon>Papilionoidea</taxon>
        <taxon>Papilionidae</taxon>
        <taxon>Papilioninae</taxon>
        <taxon>Iphiclides</taxon>
    </lineage>
</organism>
<protein>
    <submittedName>
        <fullName evidence="2">Uncharacterized protein</fullName>
    </submittedName>
</protein>
<name>A0ABN8IK39_9NEOP</name>
<dbReference type="Proteomes" id="UP000837857">
    <property type="component" value="Chromosome 23"/>
</dbReference>
<sequence length="441" mass="48360">MILSSEGYGDKLSFTFPGEAKRVPKGRALAPAGPKIRPTAVQPIFATASLKEQGRQNSEIQNIITGIVKLLNGNVNVQANTQLLNGRPGRPMASRINNRGPPKISDVPPIPELDPIITPPAYAFHPTKTPPPYPFDRPPYHGVNLPEQIVPPVSPHRPGFHRPMPPWQRPRPRPPNRRPNPNLPIYKPTPPPPPIDIPNYDEPRPGEEGVSENEASHSENNISDNKEQHQLPNSPEVDKDEIQLTTADTTTPSTTTTTTTTTTESTTTTTESTTTTTTTTTTEKPTEPPTEKQTEPPTEQPTQPPTEKIPTTTEKRETLIDKKEKKKHSEKEKQNKDINRVVEGRPRYEISKNDTSAGQVLEPSMSESSSTTTTSAPTPTEGLISHAPSDTPTLISTIKTSSINSQPLPSSQGIPYHPYRPRPGIVLDDPALQATRYPVQA</sequence>
<feature type="compositionally biased region" description="Pro residues" evidence="1">
    <location>
        <begin position="128"/>
        <end position="137"/>
    </location>
</feature>
<feature type="compositionally biased region" description="Basic and acidic residues" evidence="1">
    <location>
        <begin position="284"/>
        <end position="294"/>
    </location>
</feature>
<gene>
    <name evidence="2" type="ORF">IPOD504_LOCUS9736</name>
</gene>
<feature type="compositionally biased region" description="Polar residues" evidence="1">
    <location>
        <begin position="388"/>
        <end position="413"/>
    </location>
</feature>
<reference evidence="2" key="1">
    <citation type="submission" date="2022-03" db="EMBL/GenBank/DDBJ databases">
        <authorList>
            <person name="Martin H S."/>
        </authorList>
    </citation>
    <scope>NUCLEOTIDE SEQUENCE</scope>
</reference>
<accession>A0ABN8IK39</accession>
<feature type="region of interest" description="Disordered" evidence="1">
    <location>
        <begin position="83"/>
        <end position="110"/>
    </location>
</feature>
<dbReference type="EMBL" id="OW152835">
    <property type="protein sequence ID" value="CAH2056534.1"/>
    <property type="molecule type" value="Genomic_DNA"/>
</dbReference>
<feature type="compositionally biased region" description="Low complexity" evidence="1">
    <location>
        <begin position="362"/>
        <end position="381"/>
    </location>
</feature>
<evidence type="ECO:0000313" key="3">
    <source>
        <dbReference type="Proteomes" id="UP000837857"/>
    </source>
</evidence>
<feature type="region of interest" description="Disordered" evidence="1">
    <location>
        <begin position="127"/>
        <end position="426"/>
    </location>
</feature>
<feature type="compositionally biased region" description="Low complexity" evidence="1">
    <location>
        <begin position="249"/>
        <end position="283"/>
    </location>
</feature>
<proteinExistence type="predicted"/>